<dbReference type="InterPro" id="IPR021815">
    <property type="entry name" value="TsiV"/>
</dbReference>
<proteinExistence type="predicted"/>
<dbReference type="RefSeq" id="WP_013375982.1">
    <property type="nucleotide sequence ID" value="NC_014623.1"/>
</dbReference>
<dbReference type="Proteomes" id="UP000001351">
    <property type="component" value="Chromosome"/>
</dbReference>
<protein>
    <submittedName>
        <fullName evidence="1">Conserved uncharacterized protein</fullName>
    </submittedName>
</protein>
<gene>
    <name evidence="1" type="ordered locus">STAUR_3969</name>
</gene>
<accession>E3FL49</accession>
<dbReference type="Pfam" id="PF11876">
    <property type="entry name" value="TsiV"/>
    <property type="match status" value="1"/>
</dbReference>
<dbReference type="AlphaFoldDB" id="E3FL49"/>
<dbReference type="KEGG" id="sur:STAUR_3969"/>
<name>E3FL49_STIAD</name>
<keyword evidence="2" id="KW-1185">Reference proteome</keyword>
<dbReference type="HOGENOM" id="CLU_082670_0_0_7"/>
<sequence>MSEHYPRIQLHRVIDGEEVPCIQTSVSICFYMRRSHPEVLPAIMESLDIYRRAIEPHTLAWSPDGEGAWQEIDGAGWERIHKKMLHPRGANIWLRDTPHLTTDYEFRYYGRELTPPLLDDKTGMICAVAFWLPTGYLEAQGPEQVRNLALKLGSALPFNSGHAGLSFYCHESLLGITEPLRLLSLRYPGVDMPAMESIPMELGAKIKGAYWLTFLGAPILERLGGTAGLRSRLHSEDTRVEDLSKSRAVVRLGEWPESGDLEHDDTLPSYRELAQVLAPWLYHAPRSPWSGFSDEDVLQWESRFLRG</sequence>
<dbReference type="eggNOG" id="ENOG5030IEB">
    <property type="taxonomic scope" value="Bacteria"/>
</dbReference>
<reference evidence="1 2" key="1">
    <citation type="journal article" date="2011" name="Mol. Biol. Evol.">
        <title>Comparative genomic analysis of fruiting body formation in Myxococcales.</title>
        <authorList>
            <person name="Huntley S."/>
            <person name="Hamann N."/>
            <person name="Wegener-Feldbrugge S."/>
            <person name="Treuner-Lange A."/>
            <person name="Kube M."/>
            <person name="Reinhardt R."/>
            <person name="Klages S."/>
            <person name="Muller R."/>
            <person name="Ronning C.M."/>
            <person name="Nierman W.C."/>
            <person name="Sogaard-Andersen L."/>
        </authorList>
    </citation>
    <scope>NUCLEOTIDE SEQUENCE [LARGE SCALE GENOMIC DNA]</scope>
    <source>
        <strain evidence="1 2">DW4/3-1</strain>
    </source>
</reference>
<dbReference type="EMBL" id="CP002271">
    <property type="protein sequence ID" value="ADO71757.1"/>
    <property type="molecule type" value="Genomic_DNA"/>
</dbReference>
<evidence type="ECO:0000313" key="2">
    <source>
        <dbReference type="Proteomes" id="UP000001351"/>
    </source>
</evidence>
<dbReference type="STRING" id="378806.STAUR_3969"/>
<evidence type="ECO:0000313" key="1">
    <source>
        <dbReference type="EMBL" id="ADO71757.1"/>
    </source>
</evidence>
<organism evidence="1 2">
    <name type="scientific">Stigmatella aurantiaca (strain DW4/3-1)</name>
    <dbReference type="NCBI Taxonomy" id="378806"/>
    <lineage>
        <taxon>Bacteria</taxon>
        <taxon>Pseudomonadati</taxon>
        <taxon>Myxococcota</taxon>
        <taxon>Myxococcia</taxon>
        <taxon>Myxococcales</taxon>
        <taxon>Cystobacterineae</taxon>
        <taxon>Archangiaceae</taxon>
        <taxon>Stigmatella</taxon>
    </lineage>
</organism>